<keyword evidence="4" id="KW-1185">Reference proteome</keyword>
<evidence type="ECO:0000313" key="4">
    <source>
        <dbReference type="Proteomes" id="UP000682134"/>
    </source>
</evidence>
<dbReference type="EMBL" id="JAGIYQ010000001">
    <property type="protein sequence ID" value="MBP0723712.1"/>
    <property type="molecule type" value="Genomic_DNA"/>
</dbReference>
<evidence type="ECO:0000313" key="3">
    <source>
        <dbReference type="EMBL" id="MBP0723712.1"/>
    </source>
</evidence>
<dbReference type="RefSeq" id="WP_209401384.1">
    <property type="nucleotide sequence ID" value="NZ_JAGIYQ010000001.1"/>
</dbReference>
<dbReference type="AlphaFoldDB" id="A0A940NMV6"/>
<keyword evidence="1" id="KW-0812">Transmembrane</keyword>
<comment type="caution">
    <text evidence="3">The sequence shown here is derived from an EMBL/GenBank/DDBJ whole genome shotgun (WGS) entry which is preliminary data.</text>
</comment>
<accession>A0A940NMV6</accession>
<sequence length="228" mass="26260">MDINTRLRESIKEKGNQLIPSTELKVKVISNLNNPRNGKPKNKLIKVVIFAALLIPTSAFSYQAYLADGLYGSFENLKKHIASATMDSYFLLNAKLMQAKGDLGESGYKEFKKELSIVTNAKLNYGDKYGNIDYDKLPLEKARELENVYLKIQPYFDKLNGLPSSKDVLTSQEYREYIKSLMTYEKIMVQSGINPKKLDTKDIPPYLQEEYQKALNFMRYVDKKQEQE</sequence>
<gene>
    <name evidence="3" type="ORF">J5Y03_00770</name>
</gene>
<dbReference type="InterPro" id="IPR022019">
    <property type="entry name" value="DUF3600"/>
</dbReference>
<keyword evidence="1" id="KW-0472">Membrane</keyword>
<name>A0A940NMV6_9BACI</name>
<proteinExistence type="predicted"/>
<dbReference type="Proteomes" id="UP000682134">
    <property type="component" value="Unassembled WGS sequence"/>
</dbReference>
<dbReference type="Gene3D" id="1.10.3950.10">
    <property type="entry name" value="putative ecf-type sigma factor negative effector from bacillus cereus"/>
    <property type="match status" value="1"/>
</dbReference>
<feature type="transmembrane region" description="Helical" evidence="1">
    <location>
        <begin position="44"/>
        <end position="65"/>
    </location>
</feature>
<keyword evidence="1" id="KW-1133">Transmembrane helix</keyword>
<reference evidence="3" key="1">
    <citation type="submission" date="2021-04" db="EMBL/GenBank/DDBJ databases">
        <title>Genome seq and assembly of Bacillus sp.</title>
        <authorList>
            <person name="Chhetri G."/>
        </authorList>
    </citation>
    <scope>NUCLEOTIDE SEQUENCE</scope>
    <source>
        <strain evidence="3">RG28</strain>
    </source>
</reference>
<feature type="domain" description="DUF3600" evidence="2">
    <location>
        <begin position="66"/>
        <end position="224"/>
    </location>
</feature>
<evidence type="ECO:0000259" key="2">
    <source>
        <dbReference type="Pfam" id="PF12207"/>
    </source>
</evidence>
<protein>
    <submittedName>
        <fullName evidence="3">DUF3600 domain-containing protein</fullName>
    </submittedName>
</protein>
<dbReference type="InterPro" id="IPR038267">
    <property type="entry name" value="ECF_sigma_eff"/>
</dbReference>
<evidence type="ECO:0000256" key="1">
    <source>
        <dbReference type="SAM" id="Phobius"/>
    </source>
</evidence>
<dbReference type="Pfam" id="PF12207">
    <property type="entry name" value="DUF3600"/>
    <property type="match status" value="1"/>
</dbReference>
<organism evidence="3 4">
    <name type="scientific">Gottfriedia endophytica</name>
    <dbReference type="NCBI Taxonomy" id="2820819"/>
    <lineage>
        <taxon>Bacteria</taxon>
        <taxon>Bacillati</taxon>
        <taxon>Bacillota</taxon>
        <taxon>Bacilli</taxon>
        <taxon>Bacillales</taxon>
        <taxon>Bacillaceae</taxon>
        <taxon>Gottfriedia</taxon>
    </lineage>
</organism>